<protein>
    <submittedName>
        <fullName evidence="1">Uncharacterized protein</fullName>
    </submittedName>
</protein>
<dbReference type="AlphaFoldDB" id="A0A840UY63"/>
<reference evidence="1 2" key="1">
    <citation type="submission" date="2020-08" db="EMBL/GenBank/DDBJ databases">
        <title>Genomic Encyclopedia of Type Strains, Phase IV (KMG-IV): sequencing the most valuable type-strain genomes for metagenomic binning, comparative biology and taxonomic classification.</title>
        <authorList>
            <person name="Goeker M."/>
        </authorList>
    </citation>
    <scope>NUCLEOTIDE SEQUENCE [LARGE SCALE GENOMIC DNA]</scope>
    <source>
        <strain evidence="1 2">DSM 28570</strain>
    </source>
</reference>
<dbReference type="Proteomes" id="UP000539642">
    <property type="component" value="Unassembled WGS sequence"/>
</dbReference>
<comment type="caution">
    <text evidence="1">The sequence shown here is derived from an EMBL/GenBank/DDBJ whole genome shotgun (WGS) entry which is preliminary data.</text>
</comment>
<evidence type="ECO:0000313" key="1">
    <source>
        <dbReference type="EMBL" id="MBB5347598.1"/>
    </source>
</evidence>
<dbReference type="EMBL" id="JACHEO010000005">
    <property type="protein sequence ID" value="MBB5347598.1"/>
    <property type="molecule type" value="Genomic_DNA"/>
</dbReference>
<evidence type="ECO:0000313" key="2">
    <source>
        <dbReference type="Proteomes" id="UP000539642"/>
    </source>
</evidence>
<name>A0A840UY63_9BACT</name>
<keyword evidence="2" id="KW-1185">Reference proteome</keyword>
<accession>A0A840UY63</accession>
<sequence length="55" mass="6195">MKRGARSDDRAPLFISLPAPAGTGYRDADSFQRFYNQALFCFSRSAIISSYSRID</sequence>
<organism evidence="1 2">
    <name type="scientific">Desulfoprunum benzoelyticum</name>
    <dbReference type="NCBI Taxonomy" id="1506996"/>
    <lineage>
        <taxon>Bacteria</taxon>
        <taxon>Pseudomonadati</taxon>
        <taxon>Thermodesulfobacteriota</taxon>
        <taxon>Desulfobulbia</taxon>
        <taxon>Desulfobulbales</taxon>
        <taxon>Desulfobulbaceae</taxon>
        <taxon>Desulfoprunum</taxon>
    </lineage>
</organism>
<gene>
    <name evidence="1" type="ORF">HNQ81_001319</name>
</gene>
<proteinExistence type="predicted"/>